<dbReference type="GO" id="GO:0046983">
    <property type="term" value="F:protein dimerization activity"/>
    <property type="evidence" value="ECO:0007669"/>
    <property type="project" value="InterPro"/>
</dbReference>
<dbReference type="PROSITE" id="PS50066">
    <property type="entry name" value="MADS_BOX_2"/>
    <property type="match status" value="1"/>
</dbReference>
<dbReference type="GO" id="GO:0045944">
    <property type="term" value="P:positive regulation of transcription by RNA polymerase II"/>
    <property type="evidence" value="ECO:0007669"/>
    <property type="project" value="InterPro"/>
</dbReference>
<dbReference type="InterPro" id="IPR002100">
    <property type="entry name" value="TF_MADSbox"/>
</dbReference>
<feature type="coiled-coil region" evidence="1">
    <location>
        <begin position="97"/>
        <end position="124"/>
    </location>
</feature>
<dbReference type="InterPro" id="IPR033897">
    <property type="entry name" value="SRF-like_MADS-box"/>
</dbReference>
<dbReference type="EMBL" id="JACMSC010000002">
    <property type="protein sequence ID" value="KAG6530978.1"/>
    <property type="molecule type" value="Genomic_DNA"/>
</dbReference>
<dbReference type="Proteomes" id="UP000734854">
    <property type="component" value="Unassembled WGS sequence"/>
</dbReference>
<dbReference type="PANTHER" id="PTHR48019">
    <property type="entry name" value="SERUM RESPONSE FACTOR HOMOLOG"/>
    <property type="match status" value="1"/>
</dbReference>
<dbReference type="CDD" id="cd00266">
    <property type="entry name" value="MADS_SRF_like"/>
    <property type="match status" value="1"/>
</dbReference>
<keyword evidence="4" id="KW-1185">Reference proteome</keyword>
<name>A0A8J5HQA5_ZINOF</name>
<evidence type="ECO:0000256" key="1">
    <source>
        <dbReference type="SAM" id="Coils"/>
    </source>
</evidence>
<dbReference type="GO" id="GO:0000981">
    <property type="term" value="F:DNA-binding transcription factor activity, RNA polymerase II-specific"/>
    <property type="evidence" value="ECO:0007669"/>
    <property type="project" value="InterPro"/>
</dbReference>
<organism evidence="3 4">
    <name type="scientific">Zingiber officinale</name>
    <name type="common">Ginger</name>
    <name type="synonym">Amomum zingiber</name>
    <dbReference type="NCBI Taxonomy" id="94328"/>
    <lineage>
        <taxon>Eukaryota</taxon>
        <taxon>Viridiplantae</taxon>
        <taxon>Streptophyta</taxon>
        <taxon>Embryophyta</taxon>
        <taxon>Tracheophyta</taxon>
        <taxon>Spermatophyta</taxon>
        <taxon>Magnoliopsida</taxon>
        <taxon>Liliopsida</taxon>
        <taxon>Zingiberales</taxon>
        <taxon>Zingiberaceae</taxon>
        <taxon>Zingiber</taxon>
    </lineage>
</organism>
<feature type="domain" description="MADS-box" evidence="2">
    <location>
        <begin position="1"/>
        <end position="49"/>
    </location>
</feature>
<proteinExistence type="predicted"/>
<keyword evidence="1" id="KW-0175">Coiled coil</keyword>
<evidence type="ECO:0000313" key="4">
    <source>
        <dbReference type="Proteomes" id="UP000734854"/>
    </source>
</evidence>
<dbReference type="InterPro" id="IPR050142">
    <property type="entry name" value="MADS-box/MEF2_TF"/>
</dbReference>
<gene>
    <name evidence="3" type="ORF">ZIOFF_004748</name>
</gene>
<dbReference type="Pfam" id="PF00319">
    <property type="entry name" value="SRF-TF"/>
    <property type="match status" value="1"/>
</dbReference>
<dbReference type="SMART" id="SM00432">
    <property type="entry name" value="MADS"/>
    <property type="match status" value="1"/>
</dbReference>
<comment type="caution">
    <text evidence="3">The sequence shown here is derived from an EMBL/GenBank/DDBJ whole genome shotgun (WGS) entry which is preliminary data.</text>
</comment>
<sequence length="251" mass="28661">MARKKVKLAWIPNDATRRATFKKRKKGLMKKVSELATLCGVEACLVVYGPHDAADAEPEVWPSPEEAARVATRLRSMPDMDQWRKMINQEGFLRLRAGKLQDQLRRQERENRELEVNLFAHEIMAGGRSLDDVGLNDAVVLAQMIDMKLKLVQNRLGKETVRMLPFPAAEPVPLEILQRKNWFVEEDIKPLTSGGSSINPWMIGEEVMPLSYVETIKQPWLELEPEGIAPLSYVEPNFNPWMMDPNGLFIN</sequence>
<evidence type="ECO:0000313" key="3">
    <source>
        <dbReference type="EMBL" id="KAG6530978.1"/>
    </source>
</evidence>
<reference evidence="3 4" key="1">
    <citation type="submission" date="2020-08" db="EMBL/GenBank/DDBJ databases">
        <title>Plant Genome Project.</title>
        <authorList>
            <person name="Zhang R.-G."/>
        </authorList>
    </citation>
    <scope>NUCLEOTIDE SEQUENCE [LARGE SCALE GENOMIC DNA]</scope>
    <source>
        <tissue evidence="3">Rhizome</tissue>
    </source>
</reference>
<dbReference type="GO" id="GO:0000987">
    <property type="term" value="F:cis-regulatory region sequence-specific DNA binding"/>
    <property type="evidence" value="ECO:0007669"/>
    <property type="project" value="InterPro"/>
</dbReference>
<accession>A0A8J5HQA5</accession>
<dbReference type="AlphaFoldDB" id="A0A8J5HQA5"/>
<evidence type="ECO:0000259" key="2">
    <source>
        <dbReference type="PROSITE" id="PS50066"/>
    </source>
</evidence>
<protein>
    <recommendedName>
        <fullName evidence="2">MADS-box domain-containing protein</fullName>
    </recommendedName>
</protein>